<protein>
    <recommendedName>
        <fullName evidence="7">Peptidyl-prolyl cis-trans isomerase</fullName>
        <ecNumber evidence="7">5.2.1.8</ecNumber>
    </recommendedName>
</protein>
<dbReference type="FunFam" id="3.10.50.40:FF:000045">
    <property type="entry name" value="Peptidyl-prolyl cis-trans isomerase"/>
    <property type="match status" value="1"/>
</dbReference>
<keyword evidence="3 8" id="KW-0732">Signal</keyword>
<evidence type="ECO:0000256" key="8">
    <source>
        <dbReference type="SAM" id="SignalP"/>
    </source>
</evidence>
<proteinExistence type="inferred from homology"/>
<evidence type="ECO:0000256" key="5">
    <source>
        <dbReference type="ARBA" id="ARBA00023235"/>
    </source>
</evidence>
<dbReference type="Gene3D" id="1.10.287.460">
    <property type="entry name" value="Peptidyl-prolyl cis-trans isomerase, FKBP-type, N-terminal domain"/>
    <property type="match status" value="1"/>
</dbReference>
<evidence type="ECO:0000313" key="10">
    <source>
        <dbReference type="EMBL" id="AXI04328.1"/>
    </source>
</evidence>
<evidence type="ECO:0000256" key="7">
    <source>
        <dbReference type="RuleBase" id="RU003915"/>
    </source>
</evidence>
<dbReference type="KEGG" id="mbah:HYN46_16685"/>
<feature type="domain" description="PPIase FKBP-type" evidence="9">
    <location>
        <begin position="161"/>
        <end position="246"/>
    </location>
</feature>
<evidence type="ECO:0000256" key="2">
    <source>
        <dbReference type="ARBA" id="ARBA00006577"/>
    </source>
</evidence>
<evidence type="ECO:0000256" key="4">
    <source>
        <dbReference type="ARBA" id="ARBA00023110"/>
    </source>
</evidence>
<dbReference type="Proteomes" id="UP000253940">
    <property type="component" value="Chromosome"/>
</dbReference>
<organism evidence="10 11">
    <name type="scientific">Aquirhabdus parva</name>
    <dbReference type="NCBI Taxonomy" id="2283318"/>
    <lineage>
        <taxon>Bacteria</taxon>
        <taxon>Pseudomonadati</taxon>
        <taxon>Pseudomonadota</taxon>
        <taxon>Gammaproteobacteria</taxon>
        <taxon>Moraxellales</taxon>
        <taxon>Moraxellaceae</taxon>
        <taxon>Aquirhabdus</taxon>
    </lineage>
</organism>
<dbReference type="PROSITE" id="PS50059">
    <property type="entry name" value="FKBP_PPIASE"/>
    <property type="match status" value="1"/>
</dbReference>
<dbReference type="PANTHER" id="PTHR43811:SF57">
    <property type="entry name" value="FKBP-TYPE PEPTIDYL-PROLYL CIS-TRANS ISOMERASE FKPA-RELATED"/>
    <property type="match status" value="1"/>
</dbReference>
<dbReference type="InterPro" id="IPR001179">
    <property type="entry name" value="PPIase_FKBP_dom"/>
</dbReference>
<comment type="catalytic activity">
    <reaction evidence="1 6 7">
        <text>[protein]-peptidylproline (omega=180) = [protein]-peptidylproline (omega=0)</text>
        <dbReference type="Rhea" id="RHEA:16237"/>
        <dbReference type="Rhea" id="RHEA-COMP:10747"/>
        <dbReference type="Rhea" id="RHEA-COMP:10748"/>
        <dbReference type="ChEBI" id="CHEBI:83833"/>
        <dbReference type="ChEBI" id="CHEBI:83834"/>
        <dbReference type="EC" id="5.2.1.8"/>
    </reaction>
</comment>
<dbReference type="OrthoDB" id="9814548at2"/>
<gene>
    <name evidence="10" type="ORF">HYN46_16685</name>
</gene>
<dbReference type="RefSeq" id="WP_114900436.1">
    <property type="nucleotide sequence ID" value="NZ_CP031222.1"/>
</dbReference>
<sequence length="261" mass="27566">MSRFIPVALAVLLTGGALSPVLLAHAADPAAKKSSVKSAGVTATSSDNQKVGYSFGYLMGKGNSEAVNDLDIEKFFAGFRDGYGNKPSALTEDEMRKTLMAYKEKRDAEAMKEIQKLGSENAAKGAAFLAENGKKAGVKTTASGLQYEVIKEGTGAQPTADDQVQVHYEGKMLDGTVFDSSIARGQPVTFPLTGVIPGWTEGLQLMKEGAKYRFYIPSKLAYGETGASTIPPNSVLTFDVELIKVIKAGSDKAAAAPADKK</sequence>
<dbReference type="SUPFAM" id="SSF54534">
    <property type="entry name" value="FKBP-like"/>
    <property type="match status" value="1"/>
</dbReference>
<dbReference type="InterPro" id="IPR046357">
    <property type="entry name" value="PPIase_dom_sf"/>
</dbReference>
<feature type="chain" id="PRO_5016566445" description="Peptidyl-prolyl cis-trans isomerase" evidence="8">
    <location>
        <begin position="27"/>
        <end position="261"/>
    </location>
</feature>
<evidence type="ECO:0000256" key="3">
    <source>
        <dbReference type="ARBA" id="ARBA00022729"/>
    </source>
</evidence>
<dbReference type="InterPro" id="IPR000774">
    <property type="entry name" value="PPIase_FKBP_N"/>
</dbReference>
<dbReference type="Gene3D" id="3.10.50.40">
    <property type="match status" value="1"/>
</dbReference>
<feature type="signal peptide" evidence="8">
    <location>
        <begin position="1"/>
        <end position="26"/>
    </location>
</feature>
<dbReference type="Pfam" id="PF01346">
    <property type="entry name" value="FKBP_N"/>
    <property type="match status" value="1"/>
</dbReference>
<keyword evidence="4 6" id="KW-0697">Rotamase</keyword>
<evidence type="ECO:0000256" key="6">
    <source>
        <dbReference type="PROSITE-ProRule" id="PRU00277"/>
    </source>
</evidence>
<evidence type="ECO:0000256" key="1">
    <source>
        <dbReference type="ARBA" id="ARBA00000971"/>
    </source>
</evidence>
<evidence type="ECO:0000313" key="11">
    <source>
        <dbReference type="Proteomes" id="UP000253940"/>
    </source>
</evidence>
<dbReference type="AlphaFoldDB" id="A0A345PAL9"/>
<keyword evidence="11" id="KW-1185">Reference proteome</keyword>
<evidence type="ECO:0000259" key="9">
    <source>
        <dbReference type="PROSITE" id="PS50059"/>
    </source>
</evidence>
<accession>A0A345PAL9</accession>
<keyword evidence="5 6" id="KW-0413">Isomerase</keyword>
<dbReference type="GO" id="GO:0006457">
    <property type="term" value="P:protein folding"/>
    <property type="evidence" value="ECO:0007669"/>
    <property type="project" value="InterPro"/>
</dbReference>
<dbReference type="EMBL" id="CP031222">
    <property type="protein sequence ID" value="AXI04328.1"/>
    <property type="molecule type" value="Genomic_DNA"/>
</dbReference>
<dbReference type="InterPro" id="IPR036944">
    <property type="entry name" value="PPIase_FKBP_N_sf"/>
</dbReference>
<dbReference type="EC" id="5.2.1.8" evidence="7"/>
<comment type="similarity">
    <text evidence="2 7">Belongs to the FKBP-type PPIase family.</text>
</comment>
<dbReference type="GO" id="GO:0003755">
    <property type="term" value="F:peptidyl-prolyl cis-trans isomerase activity"/>
    <property type="evidence" value="ECO:0007669"/>
    <property type="project" value="UniProtKB-UniRule"/>
</dbReference>
<name>A0A345PAL9_9GAMM</name>
<reference evidence="10 11" key="1">
    <citation type="submission" date="2018-07" db="EMBL/GenBank/DDBJ databases">
        <title>Genome sequencing of Moraxellaceae gen. HYN0046.</title>
        <authorList>
            <person name="Kim M."/>
            <person name="Yi H."/>
        </authorList>
    </citation>
    <scope>NUCLEOTIDE SEQUENCE [LARGE SCALE GENOMIC DNA]</scope>
    <source>
        <strain evidence="10 11">HYN0046</strain>
    </source>
</reference>
<dbReference type="Pfam" id="PF00254">
    <property type="entry name" value="FKBP_C"/>
    <property type="match status" value="1"/>
</dbReference>
<dbReference type="PANTHER" id="PTHR43811">
    <property type="entry name" value="FKBP-TYPE PEPTIDYL-PROLYL CIS-TRANS ISOMERASE FKPA"/>
    <property type="match status" value="1"/>
</dbReference>